<dbReference type="Gene3D" id="3.40.50.300">
    <property type="entry name" value="P-loop containing nucleotide triphosphate hydrolases"/>
    <property type="match status" value="1"/>
</dbReference>
<evidence type="ECO:0000256" key="7">
    <source>
        <dbReference type="ARBA" id="ARBA00022967"/>
    </source>
</evidence>
<reference evidence="10" key="2">
    <citation type="submission" date="2023-06" db="EMBL/GenBank/DDBJ databases">
        <authorList>
            <person name="Zeman M."/>
            <person name="Kubasova T."/>
            <person name="Jahodarova E."/>
            <person name="Nykrynova M."/>
            <person name="Rychlik I."/>
        </authorList>
    </citation>
    <scope>NUCLEOTIDE SEQUENCE</scope>
    <source>
        <strain evidence="10">105_WCHN</strain>
    </source>
</reference>
<dbReference type="InterPro" id="IPR017871">
    <property type="entry name" value="ABC_transporter-like_CS"/>
</dbReference>
<dbReference type="NCBIfam" id="NF010167">
    <property type="entry name" value="PRK13648.1"/>
    <property type="match status" value="1"/>
</dbReference>
<name>A0ABT7VPJ6_9LACO</name>
<dbReference type="InterPro" id="IPR050095">
    <property type="entry name" value="ECF_ABC_transporter_ATP-bd"/>
</dbReference>
<feature type="domain" description="ABC transporter" evidence="9">
    <location>
        <begin position="4"/>
        <end position="238"/>
    </location>
</feature>
<evidence type="ECO:0000259" key="9">
    <source>
        <dbReference type="PROSITE" id="PS50893"/>
    </source>
</evidence>
<evidence type="ECO:0000256" key="6">
    <source>
        <dbReference type="ARBA" id="ARBA00022840"/>
    </source>
</evidence>
<dbReference type="PANTHER" id="PTHR43553">
    <property type="entry name" value="HEAVY METAL TRANSPORTER"/>
    <property type="match status" value="1"/>
</dbReference>
<dbReference type="InterPro" id="IPR003593">
    <property type="entry name" value="AAA+_ATPase"/>
</dbReference>
<comment type="caution">
    <text evidence="10">The sequence shown here is derived from an EMBL/GenBank/DDBJ whole genome shotgun (WGS) entry which is preliminary data.</text>
</comment>
<comment type="subcellular location">
    <subcellularLocation>
        <location evidence="1">Cell membrane</location>
        <topology evidence="1">Peripheral membrane protein</topology>
    </subcellularLocation>
</comment>
<evidence type="ECO:0000256" key="2">
    <source>
        <dbReference type="ARBA" id="ARBA00005417"/>
    </source>
</evidence>
<protein>
    <submittedName>
        <fullName evidence="10">Energy-coupling factor transporter ATPase</fullName>
    </submittedName>
</protein>
<dbReference type="NCBIfam" id="TIGR04520">
    <property type="entry name" value="ECF_ATPase_1"/>
    <property type="match status" value="1"/>
</dbReference>
<keyword evidence="7" id="KW-1278">Translocase</keyword>
<dbReference type="CDD" id="cd03225">
    <property type="entry name" value="ABC_cobalt_CbiO_domain1"/>
    <property type="match status" value="1"/>
</dbReference>
<dbReference type="Proteomes" id="UP001529423">
    <property type="component" value="Unassembled WGS sequence"/>
</dbReference>
<comment type="similarity">
    <text evidence="2">Belongs to the ABC transporter superfamily.</text>
</comment>
<keyword evidence="4" id="KW-1003">Cell membrane</keyword>
<dbReference type="PROSITE" id="PS00211">
    <property type="entry name" value="ABC_TRANSPORTER_1"/>
    <property type="match status" value="1"/>
</dbReference>
<evidence type="ECO:0000313" key="11">
    <source>
        <dbReference type="Proteomes" id="UP001529423"/>
    </source>
</evidence>
<organism evidence="10 11">
    <name type="scientific">Limosilactobacillus panis</name>
    <dbReference type="NCBI Taxonomy" id="47493"/>
    <lineage>
        <taxon>Bacteria</taxon>
        <taxon>Bacillati</taxon>
        <taxon>Bacillota</taxon>
        <taxon>Bacilli</taxon>
        <taxon>Lactobacillales</taxon>
        <taxon>Lactobacillaceae</taxon>
        <taxon>Limosilactobacillus</taxon>
    </lineage>
</organism>
<dbReference type="Pfam" id="PF00005">
    <property type="entry name" value="ABC_tran"/>
    <property type="match status" value="1"/>
</dbReference>
<accession>A0ABT7VPJ6</accession>
<dbReference type="SMART" id="SM00382">
    <property type="entry name" value="AAA"/>
    <property type="match status" value="1"/>
</dbReference>
<dbReference type="RefSeq" id="WP_289561364.1">
    <property type="nucleotide sequence ID" value="NZ_JAUDEO010000078.1"/>
</dbReference>
<keyword evidence="11" id="KW-1185">Reference proteome</keyword>
<proteinExistence type="inferred from homology"/>
<sequence>MDGINLKNISYTYPGATHPVLQGVNLEIPRNQWTTLIGRNGSGKSTLARLIDGLLVPSTGSIMVNGLPVSEDNLAELHRRLGIVFQNPDNQFVGATVADDIAFGLENHQVPHDKMAGLIADALAKVGMTDLATAEPEMLSGGQKQRVAIAGILALKPEVIILDEATSMLDPEGRQMMLDLIATLRNSQELTIISITHDPVEMGMADQIVVVDDQGIADQGPASAILKQTTLLRRLGVGIPTGQHFHDLLTAAGVAVPDRYFTIDEMVEWLCQKLS</sequence>
<evidence type="ECO:0000256" key="3">
    <source>
        <dbReference type="ARBA" id="ARBA00022448"/>
    </source>
</evidence>
<gene>
    <name evidence="10" type="ORF">QUW46_08850</name>
</gene>
<evidence type="ECO:0000313" key="10">
    <source>
        <dbReference type="EMBL" id="MDM8334666.1"/>
    </source>
</evidence>
<dbReference type="InterPro" id="IPR027417">
    <property type="entry name" value="P-loop_NTPase"/>
</dbReference>
<evidence type="ECO:0000256" key="8">
    <source>
        <dbReference type="ARBA" id="ARBA00023136"/>
    </source>
</evidence>
<dbReference type="SUPFAM" id="SSF52540">
    <property type="entry name" value="P-loop containing nucleoside triphosphate hydrolases"/>
    <property type="match status" value="1"/>
</dbReference>
<keyword evidence="8" id="KW-0472">Membrane</keyword>
<dbReference type="PANTHER" id="PTHR43553:SF24">
    <property type="entry name" value="ENERGY-COUPLING FACTOR TRANSPORTER ATP-BINDING PROTEIN ECFA1"/>
    <property type="match status" value="1"/>
</dbReference>
<evidence type="ECO:0000256" key="4">
    <source>
        <dbReference type="ARBA" id="ARBA00022475"/>
    </source>
</evidence>
<keyword evidence="6" id="KW-0067">ATP-binding</keyword>
<evidence type="ECO:0000256" key="1">
    <source>
        <dbReference type="ARBA" id="ARBA00004202"/>
    </source>
</evidence>
<keyword evidence="5" id="KW-0547">Nucleotide-binding</keyword>
<dbReference type="InterPro" id="IPR015856">
    <property type="entry name" value="ABC_transpr_CbiO/EcfA_su"/>
</dbReference>
<dbReference type="InterPro" id="IPR030947">
    <property type="entry name" value="EcfA_1"/>
</dbReference>
<evidence type="ECO:0000256" key="5">
    <source>
        <dbReference type="ARBA" id="ARBA00022741"/>
    </source>
</evidence>
<dbReference type="InterPro" id="IPR003439">
    <property type="entry name" value="ABC_transporter-like_ATP-bd"/>
</dbReference>
<keyword evidence="3" id="KW-0813">Transport</keyword>
<dbReference type="PROSITE" id="PS50893">
    <property type="entry name" value="ABC_TRANSPORTER_2"/>
    <property type="match status" value="1"/>
</dbReference>
<dbReference type="EMBL" id="JAUDEO010000078">
    <property type="protein sequence ID" value="MDM8334666.1"/>
    <property type="molecule type" value="Genomic_DNA"/>
</dbReference>
<reference evidence="10" key="1">
    <citation type="submission" date="2023-06" db="EMBL/GenBank/DDBJ databases">
        <title>Identification and characterization of horizontal gene transfer across gut microbiota members of farm animals based on homology search.</title>
        <authorList>
            <person name="Schwarzerova J."/>
            <person name="Nykrynova M."/>
            <person name="Jureckova K."/>
            <person name="Cejkova D."/>
            <person name="Rychlik I."/>
        </authorList>
    </citation>
    <scope>NUCLEOTIDE SEQUENCE</scope>
    <source>
        <strain evidence="10">105_WCHN</strain>
    </source>
</reference>